<name>A0A024UML2_9STRA</name>
<evidence type="ECO:0000313" key="1">
    <source>
        <dbReference type="EMBL" id="ETW07097.1"/>
    </source>
</evidence>
<reference evidence="1" key="1">
    <citation type="submission" date="2013-12" db="EMBL/GenBank/DDBJ databases">
        <title>The Genome Sequence of Aphanomyces invadans NJM9701.</title>
        <authorList>
            <consortium name="The Broad Institute Genomics Platform"/>
            <person name="Russ C."/>
            <person name="Tyler B."/>
            <person name="van West P."/>
            <person name="Dieguez-Uribeondo J."/>
            <person name="Young S.K."/>
            <person name="Zeng Q."/>
            <person name="Gargeya S."/>
            <person name="Fitzgerald M."/>
            <person name="Abouelleil A."/>
            <person name="Alvarado L."/>
            <person name="Chapman S.B."/>
            <person name="Gainer-Dewar J."/>
            <person name="Goldberg J."/>
            <person name="Griggs A."/>
            <person name="Gujja S."/>
            <person name="Hansen M."/>
            <person name="Howarth C."/>
            <person name="Imamovic A."/>
            <person name="Ireland A."/>
            <person name="Larimer J."/>
            <person name="McCowan C."/>
            <person name="Murphy C."/>
            <person name="Pearson M."/>
            <person name="Poon T.W."/>
            <person name="Priest M."/>
            <person name="Roberts A."/>
            <person name="Saif S."/>
            <person name="Shea T."/>
            <person name="Sykes S."/>
            <person name="Wortman J."/>
            <person name="Nusbaum C."/>
            <person name="Birren B."/>
        </authorList>
    </citation>
    <scope>NUCLEOTIDE SEQUENCE [LARGE SCALE GENOMIC DNA]</scope>
    <source>
        <strain evidence="1">NJM9701</strain>
    </source>
</reference>
<dbReference type="GeneID" id="20080217"/>
<organism evidence="1">
    <name type="scientific">Aphanomyces invadans</name>
    <dbReference type="NCBI Taxonomy" id="157072"/>
    <lineage>
        <taxon>Eukaryota</taxon>
        <taxon>Sar</taxon>
        <taxon>Stramenopiles</taxon>
        <taxon>Oomycota</taxon>
        <taxon>Saprolegniomycetes</taxon>
        <taxon>Saprolegniales</taxon>
        <taxon>Verrucalvaceae</taxon>
        <taxon>Aphanomyces</taxon>
    </lineage>
</organism>
<sequence>MLAVQDEANRSAGIRQERVEALERQHRDDVCALQAQTAQEQQSLLEEYSKRQVLRAAENAELVKKKDYELKALCQEVMRYESQLEKAK</sequence>
<gene>
    <name evidence="1" type="ORF">H310_03167</name>
</gene>
<dbReference type="EMBL" id="KI913955">
    <property type="protein sequence ID" value="ETW07097.1"/>
    <property type="molecule type" value="Genomic_DNA"/>
</dbReference>
<dbReference type="VEuPathDB" id="FungiDB:H310_03167"/>
<accession>A0A024UML2</accession>
<proteinExistence type="predicted"/>
<dbReference type="RefSeq" id="XP_008865172.1">
    <property type="nucleotide sequence ID" value="XM_008866950.1"/>
</dbReference>
<dbReference type="AlphaFoldDB" id="A0A024UML2"/>
<protein>
    <submittedName>
        <fullName evidence="1">Uncharacterized protein</fullName>
    </submittedName>
</protein>